<evidence type="ECO:0000256" key="1">
    <source>
        <dbReference type="SAM" id="MobiDB-lite"/>
    </source>
</evidence>
<feature type="non-terminal residue" evidence="2">
    <location>
        <position position="81"/>
    </location>
</feature>
<dbReference type="AlphaFoldDB" id="A0A8J4TDI5"/>
<reference evidence="2" key="1">
    <citation type="submission" date="2020-07" db="EMBL/GenBank/DDBJ databases">
        <title>Clarias magur genome sequencing, assembly and annotation.</title>
        <authorList>
            <person name="Kushwaha B."/>
            <person name="Kumar R."/>
            <person name="Das P."/>
            <person name="Joshi C.G."/>
            <person name="Kumar D."/>
            <person name="Nagpure N.S."/>
            <person name="Pandey M."/>
            <person name="Agarwal S."/>
            <person name="Srivastava S."/>
            <person name="Singh M."/>
            <person name="Sahoo L."/>
            <person name="Jayasankar P."/>
            <person name="Meher P.K."/>
            <person name="Koringa P.G."/>
            <person name="Iquebal M.A."/>
            <person name="Das S.P."/>
            <person name="Bit A."/>
            <person name="Patnaik S."/>
            <person name="Patel N."/>
            <person name="Shah T.M."/>
            <person name="Hinsu A."/>
            <person name="Jena J.K."/>
        </authorList>
    </citation>
    <scope>NUCLEOTIDE SEQUENCE</scope>
    <source>
        <strain evidence="2">CIFAMagur01</strain>
        <tissue evidence="2">Testis</tissue>
    </source>
</reference>
<dbReference type="InterPro" id="IPR039352">
    <property type="entry name" value="BEAN1"/>
</dbReference>
<organism evidence="2 3">
    <name type="scientific">Clarias magur</name>
    <name type="common">Asian catfish</name>
    <name type="synonym">Macropteronotus magur</name>
    <dbReference type="NCBI Taxonomy" id="1594786"/>
    <lineage>
        <taxon>Eukaryota</taxon>
        <taxon>Metazoa</taxon>
        <taxon>Chordata</taxon>
        <taxon>Craniata</taxon>
        <taxon>Vertebrata</taxon>
        <taxon>Euteleostomi</taxon>
        <taxon>Actinopterygii</taxon>
        <taxon>Neopterygii</taxon>
        <taxon>Teleostei</taxon>
        <taxon>Ostariophysi</taxon>
        <taxon>Siluriformes</taxon>
        <taxon>Clariidae</taxon>
        <taxon>Clarias</taxon>
    </lineage>
</organism>
<sequence>ADGFSFGGSTGDLRSECVDEFPPVFDFDSYTETIAVPQSSSTYPDAPPHYDECVGRHATHIFTPTDDPPPYSQTSHTHPST</sequence>
<evidence type="ECO:0000313" key="3">
    <source>
        <dbReference type="Proteomes" id="UP000727407"/>
    </source>
</evidence>
<dbReference type="Proteomes" id="UP000727407">
    <property type="component" value="Unassembled WGS sequence"/>
</dbReference>
<evidence type="ECO:0000313" key="2">
    <source>
        <dbReference type="EMBL" id="KAF5889279.1"/>
    </source>
</evidence>
<accession>A0A8J4TDI5</accession>
<name>A0A8J4TDI5_CLAMG</name>
<dbReference type="OrthoDB" id="9085892at2759"/>
<protein>
    <submittedName>
        <fullName evidence="2">Protein BEAN1-like isoform X1</fullName>
    </submittedName>
</protein>
<proteinExistence type="predicted"/>
<comment type="caution">
    <text evidence="2">The sequence shown here is derived from an EMBL/GenBank/DDBJ whole genome shotgun (WGS) entry which is preliminary data.</text>
</comment>
<dbReference type="EMBL" id="QNUK01000834">
    <property type="protein sequence ID" value="KAF5889279.1"/>
    <property type="molecule type" value="Genomic_DNA"/>
</dbReference>
<dbReference type="PANTHER" id="PTHR36464">
    <property type="entry name" value="PROTEIN BEAN1"/>
    <property type="match status" value="1"/>
</dbReference>
<feature type="non-terminal residue" evidence="2">
    <location>
        <position position="1"/>
    </location>
</feature>
<feature type="compositionally biased region" description="Polar residues" evidence="1">
    <location>
        <begin position="72"/>
        <end position="81"/>
    </location>
</feature>
<gene>
    <name evidence="2" type="primary">bean1</name>
    <name evidence="2" type="ORF">DAT39_021023</name>
</gene>
<keyword evidence="3" id="KW-1185">Reference proteome</keyword>
<feature type="region of interest" description="Disordered" evidence="1">
    <location>
        <begin position="60"/>
        <end position="81"/>
    </location>
</feature>
<dbReference type="PANTHER" id="PTHR36464:SF1">
    <property type="entry name" value="PROTEIN BEAN1"/>
    <property type="match status" value="1"/>
</dbReference>